<reference evidence="7 8" key="1">
    <citation type="journal article" date="2014" name="Int. J. Syst. Evol. Microbiol.">
        <title>Listeria floridensis sp. nov., Listeria aquatica sp. nov., Listeria cornellensis sp. nov., Listeria riparia sp. nov. and Listeria grandensis sp. nov., from agricultural and natural environments.</title>
        <authorList>
            <person name="den Bakker H.C."/>
            <person name="Warchocki S."/>
            <person name="Wright E.M."/>
            <person name="Allred A.F."/>
            <person name="Ahlstrom C."/>
            <person name="Manuel C.S."/>
            <person name="Stasiewicz M.J."/>
            <person name="Burrell A."/>
            <person name="Roof S."/>
            <person name="Strawn L."/>
            <person name="Fortes E.D."/>
            <person name="Nightingale K.K."/>
            <person name="Kephart D."/>
            <person name="Wiedmann M."/>
        </authorList>
    </citation>
    <scope>NUCLEOTIDE SEQUENCE [LARGE SCALE GENOMIC DNA]</scope>
    <source>
        <strain evidence="7 8">FSL S10-1187</strain>
    </source>
</reference>
<evidence type="ECO:0000256" key="2">
    <source>
        <dbReference type="ARBA" id="ARBA00008973"/>
    </source>
</evidence>
<evidence type="ECO:0000313" key="8">
    <source>
        <dbReference type="Proteomes" id="UP000019249"/>
    </source>
</evidence>
<protein>
    <submittedName>
        <fullName evidence="7">ABC transporter binding protein</fullName>
    </submittedName>
</protein>
<evidence type="ECO:0000256" key="5">
    <source>
        <dbReference type="ARBA" id="ARBA00023139"/>
    </source>
</evidence>
<dbReference type="EMBL" id="AODF01000018">
    <property type="protein sequence ID" value="EUJ31370.1"/>
    <property type="molecule type" value="Genomic_DNA"/>
</dbReference>
<evidence type="ECO:0000256" key="3">
    <source>
        <dbReference type="ARBA" id="ARBA00022729"/>
    </source>
</evidence>
<dbReference type="Pfam" id="PF03180">
    <property type="entry name" value="Lipoprotein_9"/>
    <property type="match status" value="1"/>
</dbReference>
<comment type="caution">
    <text evidence="7">The sequence shown here is derived from an EMBL/GenBank/DDBJ whole genome shotgun (WGS) entry which is preliminary data.</text>
</comment>
<dbReference type="InterPro" id="IPR004872">
    <property type="entry name" value="Lipoprotein_NlpA"/>
</dbReference>
<evidence type="ECO:0000256" key="4">
    <source>
        <dbReference type="ARBA" id="ARBA00023136"/>
    </source>
</evidence>
<accession>A0ABN0REW0</accession>
<comment type="subcellular location">
    <subcellularLocation>
        <location evidence="1">Membrane</location>
        <topology evidence="1">Lipid-anchor</topology>
    </subcellularLocation>
</comment>
<dbReference type="PANTHER" id="PTHR30429">
    <property type="entry name" value="D-METHIONINE-BINDING LIPOPROTEIN METQ"/>
    <property type="match status" value="1"/>
</dbReference>
<name>A0ABN0REW0_9LIST</name>
<keyword evidence="6" id="KW-0449">Lipoprotein</keyword>
<dbReference type="Proteomes" id="UP000019249">
    <property type="component" value="Unassembled WGS sequence"/>
</dbReference>
<evidence type="ECO:0000313" key="7">
    <source>
        <dbReference type="EMBL" id="EUJ31370.1"/>
    </source>
</evidence>
<proteinExistence type="inferred from homology"/>
<dbReference type="PANTHER" id="PTHR30429:SF0">
    <property type="entry name" value="METHIONINE-BINDING LIPOPROTEIN METQ"/>
    <property type="match status" value="1"/>
</dbReference>
<sequence length="69" mass="7704">MGIYSKKVKNLKDLKDGAQILLSNSKSDWPRVIGIFVDQGLLTLKDGVKAEDATFDDIKDNPKKTKIQI</sequence>
<evidence type="ECO:0000256" key="6">
    <source>
        <dbReference type="ARBA" id="ARBA00023288"/>
    </source>
</evidence>
<organism evidence="7 8">
    <name type="scientific">Listeria floridensis FSL S10-1187</name>
    <dbReference type="NCBI Taxonomy" id="1265817"/>
    <lineage>
        <taxon>Bacteria</taxon>
        <taxon>Bacillati</taxon>
        <taxon>Bacillota</taxon>
        <taxon>Bacilli</taxon>
        <taxon>Bacillales</taxon>
        <taxon>Listeriaceae</taxon>
        <taxon>Listeria</taxon>
    </lineage>
</organism>
<gene>
    <name evidence="7" type="ORF">MFLO_09107</name>
</gene>
<evidence type="ECO:0000256" key="1">
    <source>
        <dbReference type="ARBA" id="ARBA00004635"/>
    </source>
</evidence>
<keyword evidence="5" id="KW-0564">Palmitate</keyword>
<keyword evidence="3" id="KW-0732">Signal</keyword>
<comment type="similarity">
    <text evidence="2">Belongs to the NlpA lipoprotein family.</text>
</comment>
<dbReference type="SUPFAM" id="SSF53850">
    <property type="entry name" value="Periplasmic binding protein-like II"/>
    <property type="match status" value="1"/>
</dbReference>
<keyword evidence="4" id="KW-0472">Membrane</keyword>
<dbReference type="Gene3D" id="3.40.190.10">
    <property type="entry name" value="Periplasmic binding protein-like II"/>
    <property type="match status" value="1"/>
</dbReference>
<keyword evidence="8" id="KW-1185">Reference proteome</keyword>